<proteinExistence type="predicted"/>
<dbReference type="AlphaFoldDB" id="A0A0E3PQ87"/>
<evidence type="ECO:0000259" key="1">
    <source>
        <dbReference type="Pfam" id="PF05168"/>
    </source>
</evidence>
<organism evidence="2 3">
    <name type="scientific">Methanosarcina siciliae C2J</name>
    <dbReference type="NCBI Taxonomy" id="1434118"/>
    <lineage>
        <taxon>Archaea</taxon>
        <taxon>Methanobacteriati</taxon>
        <taxon>Methanobacteriota</taxon>
        <taxon>Stenosarchaea group</taxon>
        <taxon>Methanomicrobia</taxon>
        <taxon>Methanosarcinales</taxon>
        <taxon>Methanosarcinaceae</taxon>
        <taxon>Methanosarcina</taxon>
    </lineage>
</organism>
<accession>A0A0E3PQ87</accession>
<dbReference type="Proteomes" id="UP000033123">
    <property type="component" value="Chromosome"/>
</dbReference>
<dbReference type="KEGG" id="msj:MSSAC_2904"/>
<reference evidence="2 3" key="1">
    <citation type="submission" date="2014-07" db="EMBL/GenBank/DDBJ databases">
        <title>Methanogenic archaea and the global carbon cycle.</title>
        <authorList>
            <person name="Henriksen J.R."/>
            <person name="Luke J."/>
            <person name="Reinhart S."/>
            <person name="Benedict M.N."/>
            <person name="Youngblut N.D."/>
            <person name="Metcalf M.E."/>
            <person name="Whitaker R.J."/>
            <person name="Metcalf W.W."/>
        </authorList>
    </citation>
    <scope>NUCLEOTIDE SEQUENCE [LARGE SCALE GENOMIC DNA]</scope>
    <source>
        <strain evidence="2 3">C2J</strain>
    </source>
</reference>
<sequence length="62" mass="7266">MKDCEAEKLIKRDFRTRGRVPVSLSTAERFLHSAQKNLEIEEYEMVQLAAYYSAFHTSSVKR</sequence>
<dbReference type="EMBL" id="CP009508">
    <property type="protein sequence ID" value="AKB37494.1"/>
    <property type="molecule type" value="Genomic_DNA"/>
</dbReference>
<dbReference type="STRING" id="1434118.MSSAC_2904"/>
<dbReference type="InterPro" id="IPR007842">
    <property type="entry name" value="HEPN_dom"/>
</dbReference>
<evidence type="ECO:0000313" key="2">
    <source>
        <dbReference type="EMBL" id="AKB37494.1"/>
    </source>
</evidence>
<dbReference type="Pfam" id="PF05168">
    <property type="entry name" value="HEPN"/>
    <property type="match status" value="1"/>
</dbReference>
<dbReference type="PATRIC" id="fig|1434118.4.peg.3771"/>
<name>A0A0E3PQ87_9EURY</name>
<evidence type="ECO:0000313" key="3">
    <source>
        <dbReference type="Proteomes" id="UP000033123"/>
    </source>
</evidence>
<feature type="domain" description="HEPN" evidence="1">
    <location>
        <begin position="23"/>
        <end position="56"/>
    </location>
</feature>
<dbReference type="HOGENOM" id="CLU_2893303_0_0_2"/>
<protein>
    <recommendedName>
        <fullName evidence="1">HEPN domain-containing protein</fullName>
    </recommendedName>
</protein>
<gene>
    <name evidence="2" type="ORF">MSSAC_2904</name>
</gene>